<organism evidence="1 2">
    <name type="scientific">Clonostachys rhizophaga</name>
    <dbReference type="NCBI Taxonomy" id="160324"/>
    <lineage>
        <taxon>Eukaryota</taxon>
        <taxon>Fungi</taxon>
        <taxon>Dikarya</taxon>
        <taxon>Ascomycota</taxon>
        <taxon>Pezizomycotina</taxon>
        <taxon>Sordariomycetes</taxon>
        <taxon>Hypocreomycetidae</taxon>
        <taxon>Hypocreales</taxon>
        <taxon>Bionectriaceae</taxon>
        <taxon>Clonostachys</taxon>
    </lineage>
</organism>
<name>A0A9N9YEX4_9HYPO</name>
<accession>A0A9N9YEX4</accession>
<dbReference type="EMBL" id="CABFNQ020000467">
    <property type="protein sequence ID" value="CAH0016508.1"/>
    <property type="molecule type" value="Genomic_DNA"/>
</dbReference>
<gene>
    <name evidence="1" type="ORF">CRHIZ90672A_00017388</name>
</gene>
<reference evidence="1" key="1">
    <citation type="submission" date="2021-10" db="EMBL/GenBank/DDBJ databases">
        <authorList>
            <person name="Piombo E."/>
        </authorList>
    </citation>
    <scope>NUCLEOTIDE SEQUENCE</scope>
</reference>
<protein>
    <submittedName>
        <fullName evidence="1">Uncharacterized protein</fullName>
    </submittedName>
</protein>
<dbReference type="AlphaFoldDB" id="A0A9N9YEX4"/>
<keyword evidence="2" id="KW-1185">Reference proteome</keyword>
<evidence type="ECO:0000313" key="1">
    <source>
        <dbReference type="EMBL" id="CAH0016508.1"/>
    </source>
</evidence>
<proteinExistence type="predicted"/>
<dbReference type="Proteomes" id="UP000696573">
    <property type="component" value="Unassembled WGS sequence"/>
</dbReference>
<evidence type="ECO:0000313" key="2">
    <source>
        <dbReference type="Proteomes" id="UP000696573"/>
    </source>
</evidence>
<comment type="caution">
    <text evidence="1">The sequence shown here is derived from an EMBL/GenBank/DDBJ whole genome shotgun (WGS) entry which is preliminary data.</text>
</comment>
<sequence>MKKHSKRTLMTSSDSVVNGIGRAEILGNQVFIVLLNGGNQKYGIPVLCKHRCKTGFLEVTETCLWKTFGWD</sequence>